<dbReference type="SMART" id="SM00248">
    <property type="entry name" value="ANK"/>
    <property type="match status" value="8"/>
</dbReference>
<keyword evidence="3" id="KW-0472">Membrane</keyword>
<feature type="domain" description="Nucleoside phosphorylase" evidence="4">
    <location>
        <begin position="649"/>
        <end position="931"/>
    </location>
</feature>
<dbReference type="SUPFAM" id="SSF52540">
    <property type="entry name" value="P-loop containing nucleoside triphosphate hydrolases"/>
    <property type="match status" value="1"/>
</dbReference>
<keyword evidence="9" id="KW-1185">Reference proteome</keyword>
<dbReference type="InterPro" id="IPR056884">
    <property type="entry name" value="NPHP3-like_N"/>
</dbReference>
<dbReference type="InterPro" id="IPR027417">
    <property type="entry name" value="P-loop_NTPase"/>
</dbReference>
<evidence type="ECO:0000259" key="7">
    <source>
        <dbReference type="Pfam" id="PF24883"/>
    </source>
</evidence>
<dbReference type="Gene3D" id="1.25.40.20">
    <property type="entry name" value="Ankyrin repeat-containing domain"/>
    <property type="match status" value="2"/>
</dbReference>
<dbReference type="Gene3D" id="3.40.50.300">
    <property type="entry name" value="P-loop containing nucleotide triphosphate hydrolases"/>
    <property type="match status" value="1"/>
</dbReference>
<dbReference type="PROSITE" id="PS50297">
    <property type="entry name" value="ANK_REP_REGION"/>
    <property type="match status" value="3"/>
</dbReference>
<dbReference type="InterPro" id="IPR054471">
    <property type="entry name" value="GPIID_WHD"/>
</dbReference>
<dbReference type="Gene3D" id="3.40.50.1580">
    <property type="entry name" value="Nucleoside phosphorylase domain"/>
    <property type="match status" value="1"/>
</dbReference>
<dbReference type="SUPFAM" id="SSF53167">
    <property type="entry name" value="Purine and uridine phosphorylases"/>
    <property type="match status" value="1"/>
</dbReference>
<keyword evidence="1" id="KW-0677">Repeat</keyword>
<dbReference type="InterPro" id="IPR041411">
    <property type="entry name" value="Ldi"/>
</dbReference>
<feature type="domain" description="Nephrocystin 3-like N-terminal" evidence="7">
    <location>
        <begin position="977"/>
        <end position="1147"/>
    </location>
</feature>
<feature type="repeat" description="ANK" evidence="2">
    <location>
        <begin position="1528"/>
        <end position="1560"/>
    </location>
</feature>
<proteinExistence type="predicted"/>
<dbReference type="Pfam" id="PF01048">
    <property type="entry name" value="PNP_UDP_1"/>
    <property type="match status" value="1"/>
</dbReference>
<reference evidence="8 9" key="1">
    <citation type="submission" date="2020-05" db="EMBL/GenBank/DDBJ databases">
        <title>Identification and distribution of gene clusters putatively required for synthesis of sphingolipid metabolism inhibitors in phylogenetically diverse species of the filamentous fungus Fusarium.</title>
        <authorList>
            <person name="Kim H.-S."/>
            <person name="Busman M."/>
            <person name="Brown D.W."/>
            <person name="Divon H."/>
            <person name="Uhlig S."/>
            <person name="Proctor R.H."/>
        </authorList>
    </citation>
    <scope>NUCLEOTIDE SEQUENCE [LARGE SCALE GENOMIC DNA]</scope>
    <source>
        <strain evidence="8 9">NRRL 53147</strain>
    </source>
</reference>
<evidence type="ECO:0000256" key="1">
    <source>
        <dbReference type="ARBA" id="ARBA00022737"/>
    </source>
</evidence>
<dbReference type="Proteomes" id="UP000522262">
    <property type="component" value="Unassembled WGS sequence"/>
</dbReference>
<evidence type="ECO:0008006" key="10">
    <source>
        <dbReference type="Google" id="ProtNLM"/>
    </source>
</evidence>
<dbReference type="InterPro" id="IPR000845">
    <property type="entry name" value="Nucleoside_phosphorylase_d"/>
</dbReference>
<dbReference type="Pfam" id="PF18566">
    <property type="entry name" value="Ldi"/>
    <property type="match status" value="1"/>
</dbReference>
<evidence type="ECO:0000259" key="4">
    <source>
        <dbReference type="Pfam" id="PF01048"/>
    </source>
</evidence>
<organism evidence="8 9">
    <name type="scientific">Fusarium mexicanum</name>
    <dbReference type="NCBI Taxonomy" id="751941"/>
    <lineage>
        <taxon>Eukaryota</taxon>
        <taxon>Fungi</taxon>
        <taxon>Dikarya</taxon>
        <taxon>Ascomycota</taxon>
        <taxon>Pezizomycotina</taxon>
        <taxon>Sordariomycetes</taxon>
        <taxon>Hypocreomycetidae</taxon>
        <taxon>Hypocreales</taxon>
        <taxon>Nectriaceae</taxon>
        <taxon>Fusarium</taxon>
        <taxon>Fusarium fujikuroi species complex</taxon>
    </lineage>
</organism>
<feature type="transmembrane region" description="Helical" evidence="3">
    <location>
        <begin position="108"/>
        <end position="135"/>
    </location>
</feature>
<gene>
    <name evidence="8" type="ORF">FMEXI_11209</name>
</gene>
<keyword evidence="3" id="KW-1133">Transmembrane helix</keyword>
<protein>
    <recommendedName>
        <fullName evidence="10">Nucleoside phosphorylase domain-containing protein</fullName>
    </recommendedName>
</protein>
<dbReference type="PROSITE" id="PS50088">
    <property type="entry name" value="ANK_REPEAT"/>
    <property type="match status" value="3"/>
</dbReference>
<feature type="domain" description="Linalool dehydratase/isomerase" evidence="5">
    <location>
        <begin position="242"/>
        <end position="541"/>
    </location>
</feature>
<dbReference type="SUPFAM" id="SSF48403">
    <property type="entry name" value="Ankyrin repeat"/>
    <property type="match status" value="1"/>
</dbReference>
<dbReference type="GO" id="GO:0003824">
    <property type="term" value="F:catalytic activity"/>
    <property type="evidence" value="ECO:0007669"/>
    <property type="project" value="InterPro"/>
</dbReference>
<evidence type="ECO:0000256" key="2">
    <source>
        <dbReference type="PROSITE-ProRule" id="PRU00023"/>
    </source>
</evidence>
<evidence type="ECO:0000256" key="3">
    <source>
        <dbReference type="SAM" id="Phobius"/>
    </source>
</evidence>
<dbReference type="InterPro" id="IPR036770">
    <property type="entry name" value="Ankyrin_rpt-contain_sf"/>
</dbReference>
<dbReference type="PANTHER" id="PTHR10039:SF15">
    <property type="entry name" value="NACHT DOMAIN-CONTAINING PROTEIN"/>
    <property type="match status" value="1"/>
</dbReference>
<evidence type="ECO:0000259" key="5">
    <source>
        <dbReference type="Pfam" id="PF18566"/>
    </source>
</evidence>
<sequence length="1825" mass="203405">MGLARQALDNLRERELKLLTRAGPYVKDHIPPNVGSGPHRKNVQARTLGVWIAFVLVSLGIFSQRYVDLGPRYRAAALGLIFPGAGYLASANVLGGILFALTWASIPLALFAWFGAGAIIFPLLVWSLSILGAYFTTGDSVWENSGYWAPGILFASFLYANVSSRAERNRGYKKRTARNEFILRQAAETDRLVAAASKREEDEELSIESLRKLQFLFDQAFQSLDDWSGFTIVDQYQTAALRYQIYQMMFVLGLYQSTYAPNAHGYVNEAFQRVIERSLTQKVLNFWKWERLTGKFSLDWDPVKKDNIMVTGFLLQGVMLYTANTGDMRYTKPGSLVFNIDNKHSYGYSLHDLQETLVRQWSASHYCLISCEPNWIYVMCNLQGMTGAVLYDRVFGTKSTEVLLPIFEESLNTNFTETSGSVLTIRSELTGFTIPGLCGAAGDLAAIMMGCGPLRNFSRRLWAIIRNETVQFDTKTKEVSLTGLVGADKIDAGNYRSNEYAMYTQLAIAAGEYGDEELKEACVKKFEQAWGVKTAPTGSQYLGLENASCLMNQAALTAAIIRPGAYHRMIQKGPSETALRGPILSEVPYPGVLIAKARSHTSDDLELVLYPSADAGVFELGISRLTPGQTYSYLNSSPKKAFIQPDDITVAIFCALPKEAVAVRLIFDERFDCDFTPAGQQLYVYSYGRIGDHNIVLTVPHQMGTVKASQCAAVVAQQFPNIRFALLIGIGGGIPSADVDIRLGDVAVSIPQDSHPGVIEYDYGKYNQHGQFVLKGSLDKPAPILLSADMSLQMDEMEDEFPIDEMLKRISRKPLFFRPSRDILFADSFHHIGGKDCSGCDSSSQKQVVDRRQRDRDVIIHRGLILSGGGVIKNPEDRDRLRRGNGQAICYEMEAAGIMDQIPCLVIRGICDYADTHKNDEWHYYAAAAAAAYGGAILMKLVINWTTGSYRQEILNWIGQTDWRHAQHEHFAKREPGTGQWFLDHPDFEKWVNGDKQILLCQGDPGAGKTVMASVMINHLKSRGTLKDDGHKIASAIIFFYFNSGEREQQRSHHVMWNLLRQLIENLPDPVPHGVADLFERYKADGSASLKIEDIMEAVYDAAASINKLFIVIDAIDEGEEADLKELLPRLFELQNRANICIAATSRYLGWIQDIFQRCGPTYSSLRIEAADEDVERYLDERLKNHEVIQACESMAERASLVKEVQDGIKDAAQAIFLLVRFHMEEVNHQISENGIKATVKGLPDVSNAYEEIYGKTIDRIRGQSSESRLLASKTLKWVVCARERLTIAELREAVAVNVDSSFFDKRDESPIKLIISACKGLVTVEDSKTVRLLHHTTREYFDHNFERLIHLDSPELSKGVRDSEATEQPTASARNSVHMYLALICITYISFETFKTGPCRSVSSLEKRLASNRLYRYAASHWMYHLDCAKGEMLRDHNRQCVIKFLHSLPKLQASGEALFHGHRGKARWLPEGNFTTVQLLIECGAMVNTSDWLKRTPLYHAVAKEQLEIAEQLLAIDAVIEGDPQCEKTPLLVAVSSGCTEIVQLLTTRGADVNRRGPFGETPLTLAIQMGCLDVARILINHGASVTSEYHEALLTVAAKRGYKDIFRLLFETKTPLADNENANSPSFETSIRDDLDICRLLVDAKALFKANQNVNVQFYEAVVRGNLDVCKSLLEKGAVVEGCGEGKCPLAENAARGNLEACRYLLANKAPVDGHPDQDSPLTRAARTGRLMVCQFLLDNGARVDGNQGTSAPLSEASIEGHLRIARLLRARGADQRKIYTFARNFWSSLPLPPSPNIALGSDSEVYENEPATYKDETVGLT</sequence>
<feature type="transmembrane region" description="Helical" evidence="3">
    <location>
        <begin position="73"/>
        <end position="101"/>
    </location>
</feature>
<feature type="transmembrane region" description="Helical" evidence="3">
    <location>
        <begin position="48"/>
        <end position="67"/>
    </location>
</feature>
<dbReference type="Pfam" id="PF24883">
    <property type="entry name" value="NPHP3_N"/>
    <property type="match status" value="1"/>
</dbReference>
<dbReference type="EMBL" id="JAAOAM010000293">
    <property type="protein sequence ID" value="KAF5534696.1"/>
    <property type="molecule type" value="Genomic_DNA"/>
</dbReference>
<evidence type="ECO:0000313" key="8">
    <source>
        <dbReference type="EMBL" id="KAF5534696.1"/>
    </source>
</evidence>
<name>A0A8H5MLP3_9HYPO</name>
<comment type="caution">
    <text evidence="8">The sequence shown here is derived from an EMBL/GenBank/DDBJ whole genome shotgun (WGS) entry which is preliminary data.</text>
</comment>
<feature type="repeat" description="ANK" evidence="2">
    <location>
        <begin position="1720"/>
        <end position="1752"/>
    </location>
</feature>
<dbReference type="Pfam" id="PF12796">
    <property type="entry name" value="Ank_2"/>
    <property type="match status" value="2"/>
</dbReference>
<dbReference type="PANTHER" id="PTHR10039">
    <property type="entry name" value="AMELOGENIN"/>
    <property type="match status" value="1"/>
</dbReference>
<evidence type="ECO:0000259" key="6">
    <source>
        <dbReference type="Pfam" id="PF22939"/>
    </source>
</evidence>
<feature type="repeat" description="ANK" evidence="2">
    <location>
        <begin position="1561"/>
        <end position="1593"/>
    </location>
</feature>
<accession>A0A8H5MLP3</accession>
<dbReference type="InterPro" id="IPR002110">
    <property type="entry name" value="Ankyrin_rpt"/>
</dbReference>
<feature type="domain" description="GPI inositol-deacylase winged helix" evidence="6">
    <location>
        <begin position="1265"/>
        <end position="1342"/>
    </location>
</feature>
<keyword evidence="2" id="KW-0040">ANK repeat</keyword>
<dbReference type="GO" id="GO:0009116">
    <property type="term" value="P:nucleoside metabolic process"/>
    <property type="evidence" value="ECO:0007669"/>
    <property type="project" value="InterPro"/>
</dbReference>
<evidence type="ECO:0000313" key="9">
    <source>
        <dbReference type="Proteomes" id="UP000522262"/>
    </source>
</evidence>
<dbReference type="Pfam" id="PF22939">
    <property type="entry name" value="WHD_GPIID"/>
    <property type="match status" value="1"/>
</dbReference>
<dbReference type="InterPro" id="IPR035994">
    <property type="entry name" value="Nucleoside_phosphorylase_sf"/>
</dbReference>
<keyword evidence="3" id="KW-0812">Transmembrane</keyword>